<dbReference type="Proteomes" id="UP000006180">
    <property type="component" value="Chromosome"/>
</dbReference>
<keyword evidence="7" id="KW-1133">Transmembrane helix</keyword>
<feature type="transmembrane region" description="Helical" evidence="7">
    <location>
        <begin position="274"/>
        <end position="294"/>
    </location>
</feature>
<evidence type="ECO:0000256" key="3">
    <source>
        <dbReference type="ARBA" id="ARBA00022723"/>
    </source>
</evidence>
<keyword evidence="1" id="KW-0813">Transport</keyword>
<feature type="transmembrane region" description="Helical" evidence="7">
    <location>
        <begin position="383"/>
        <end position="403"/>
    </location>
</feature>
<dbReference type="Pfam" id="PF12801">
    <property type="entry name" value="Fer4_5"/>
    <property type="match status" value="2"/>
</dbReference>
<keyword evidence="7" id="KW-0472">Membrane</keyword>
<proteinExistence type="predicted"/>
<dbReference type="eggNOG" id="COG0348">
    <property type="taxonomic scope" value="Bacteria"/>
</dbReference>
<accession>I3X980</accession>
<dbReference type="GO" id="GO:0005886">
    <property type="term" value="C:plasma membrane"/>
    <property type="evidence" value="ECO:0007669"/>
    <property type="project" value="TreeGrafter"/>
</dbReference>
<evidence type="ECO:0000256" key="4">
    <source>
        <dbReference type="ARBA" id="ARBA00022982"/>
    </source>
</evidence>
<feature type="transmembrane region" description="Helical" evidence="7">
    <location>
        <begin position="423"/>
        <end position="440"/>
    </location>
</feature>
<dbReference type="GO" id="GO:0051539">
    <property type="term" value="F:4 iron, 4 sulfur cluster binding"/>
    <property type="evidence" value="ECO:0007669"/>
    <property type="project" value="UniProtKB-KW"/>
</dbReference>
<feature type="transmembrane region" description="Helical" evidence="7">
    <location>
        <begin position="126"/>
        <end position="144"/>
    </location>
</feature>
<dbReference type="GO" id="GO:0046872">
    <property type="term" value="F:metal ion binding"/>
    <property type="evidence" value="ECO:0007669"/>
    <property type="project" value="UniProtKB-KW"/>
</dbReference>
<dbReference type="RefSeq" id="WP_014764571.1">
    <property type="nucleotide sequence ID" value="NC_018000.1"/>
</dbReference>
<dbReference type="EMBL" id="CP003563">
    <property type="protein sequence ID" value="AFL52436.1"/>
    <property type="molecule type" value="Genomic_DNA"/>
</dbReference>
<feature type="transmembrane region" description="Helical" evidence="7">
    <location>
        <begin position="80"/>
        <end position="105"/>
    </location>
</feature>
<protein>
    <recommendedName>
        <fullName evidence="8">4Fe-4S ferredoxin-type domain-containing protein</fullName>
    </recommendedName>
</protein>
<evidence type="ECO:0000256" key="6">
    <source>
        <dbReference type="ARBA" id="ARBA00023014"/>
    </source>
</evidence>
<sequence length="475" mass="52580">MLPRHEADNRRTTGVFLAQPQSDVWQRIGDWLFRHQKQIGWVQWSVVGVYLMLLVLPAVLPLPDNSAHLWDDFTRFAQFVFWGVWWPFVLLATALVGRVWCGLLCPEGAISEFSSRHGRGGAIPRWIKWGGWPTVAFASTTLYGQMVSVYQYPKPALLVLGGSTIAAAAIGYLYGKEKRVWCRYLCPVGAVFGLLAKLAPLHFRVDADRWRRSQLAGLQPGAVNCAPLVPLKTMRSASDCHMCGRCSGFRGAIRLARRSPAHEIVHVAGDQPKLWETVLIVFGLMGVAVGAFHWSSSPWFNGAKQSAAEWLVERGVLWPLEISAPWWVLTNYPERSDVLTLLDGAVLIFYVLAVAFAVGIVVLLLLALATLGLGRWHAARLHHLAQTLIPLAAAGVFLGLSAMSVTQLRMDGIDVPWVGEMRAAMLLLASVWSGTLCWRVTGLYSATTIRRLLALLSFGLVLAIADAGWFLFFWS</sequence>
<dbReference type="STRING" id="1185652.USDA257_c38910"/>
<dbReference type="PANTHER" id="PTHR30176">
    <property type="entry name" value="FERREDOXIN-TYPE PROTEIN NAPH"/>
    <property type="match status" value="1"/>
</dbReference>
<keyword evidence="7" id="KW-0812">Transmembrane</keyword>
<keyword evidence="2" id="KW-0004">4Fe-4S</keyword>
<evidence type="ECO:0000256" key="1">
    <source>
        <dbReference type="ARBA" id="ARBA00022448"/>
    </source>
</evidence>
<evidence type="ECO:0000256" key="5">
    <source>
        <dbReference type="ARBA" id="ARBA00023004"/>
    </source>
</evidence>
<evidence type="ECO:0000256" key="2">
    <source>
        <dbReference type="ARBA" id="ARBA00022485"/>
    </source>
</evidence>
<dbReference type="PATRIC" id="fig|1185652.3.peg.4041"/>
<organism evidence="9 10">
    <name type="scientific">Sinorhizobium fredii (strain USDA 257)</name>
    <dbReference type="NCBI Taxonomy" id="1185652"/>
    <lineage>
        <taxon>Bacteria</taxon>
        <taxon>Pseudomonadati</taxon>
        <taxon>Pseudomonadota</taxon>
        <taxon>Alphaproteobacteria</taxon>
        <taxon>Hyphomicrobiales</taxon>
        <taxon>Rhizobiaceae</taxon>
        <taxon>Sinorhizobium/Ensifer group</taxon>
        <taxon>Sinorhizobium</taxon>
    </lineage>
</organism>
<evidence type="ECO:0000259" key="8">
    <source>
        <dbReference type="Pfam" id="PF12801"/>
    </source>
</evidence>
<evidence type="ECO:0000313" key="10">
    <source>
        <dbReference type="Proteomes" id="UP000006180"/>
    </source>
</evidence>
<dbReference type="PANTHER" id="PTHR30176:SF3">
    <property type="entry name" value="FERREDOXIN-TYPE PROTEIN NAPH"/>
    <property type="match status" value="1"/>
</dbReference>
<gene>
    <name evidence="9" type="ORF">USDA257_c38910</name>
</gene>
<dbReference type="InterPro" id="IPR051684">
    <property type="entry name" value="Electron_Trans/Redox"/>
</dbReference>
<dbReference type="HOGENOM" id="CLU_598345_0_0_5"/>
<dbReference type="KEGG" id="sfd:USDA257_c38910"/>
<feature type="domain" description="4Fe-4S ferredoxin-type" evidence="8">
    <location>
        <begin position="80"/>
        <end position="119"/>
    </location>
</feature>
<feature type="transmembrane region" description="Helical" evidence="7">
    <location>
        <begin position="156"/>
        <end position="175"/>
    </location>
</feature>
<keyword evidence="5" id="KW-0408">Iron</keyword>
<evidence type="ECO:0000313" key="9">
    <source>
        <dbReference type="EMBL" id="AFL52436.1"/>
    </source>
</evidence>
<keyword evidence="3" id="KW-0479">Metal-binding</keyword>
<dbReference type="AlphaFoldDB" id="I3X980"/>
<feature type="transmembrane region" description="Helical" evidence="7">
    <location>
        <begin position="452"/>
        <end position="474"/>
    </location>
</feature>
<keyword evidence="4" id="KW-0249">Electron transport</keyword>
<evidence type="ECO:0000256" key="7">
    <source>
        <dbReference type="SAM" id="Phobius"/>
    </source>
</evidence>
<name>I3X980_SINF2</name>
<dbReference type="SUPFAM" id="SSF54862">
    <property type="entry name" value="4Fe-4S ferredoxins"/>
    <property type="match status" value="1"/>
</dbReference>
<dbReference type="InterPro" id="IPR017896">
    <property type="entry name" value="4Fe4S_Fe-S-bd"/>
</dbReference>
<feature type="domain" description="4Fe-4S ferredoxin-type" evidence="8">
    <location>
        <begin position="178"/>
        <end position="201"/>
    </location>
</feature>
<keyword evidence="6" id="KW-0411">Iron-sulfur</keyword>
<feature type="transmembrane region" description="Helical" evidence="7">
    <location>
        <begin position="41"/>
        <end position="60"/>
    </location>
</feature>
<reference evidence="9 10" key="1">
    <citation type="journal article" date="2012" name="J. Bacteriol.">
        <title>Complete genome sequence of the broad-host-range strain Sinorhizobium fredii USDA257.</title>
        <authorList>
            <person name="Schuldes J."/>
            <person name="Rodriguez Orbegoso M."/>
            <person name="Schmeisser C."/>
            <person name="Krishnan H.B."/>
            <person name="Daniel R."/>
            <person name="Streit W.R."/>
        </authorList>
    </citation>
    <scope>NUCLEOTIDE SEQUENCE [LARGE SCALE GENOMIC DNA]</scope>
    <source>
        <strain evidence="9 10">USDA 257</strain>
    </source>
</reference>
<feature type="transmembrane region" description="Helical" evidence="7">
    <location>
        <begin position="347"/>
        <end position="371"/>
    </location>
</feature>